<evidence type="ECO:0000313" key="1">
    <source>
        <dbReference type="EMBL" id="KAJ5489426.1"/>
    </source>
</evidence>
<organism evidence="1 2">
    <name type="scientific">Penicillium diatomitis</name>
    <dbReference type="NCBI Taxonomy" id="2819901"/>
    <lineage>
        <taxon>Eukaryota</taxon>
        <taxon>Fungi</taxon>
        <taxon>Dikarya</taxon>
        <taxon>Ascomycota</taxon>
        <taxon>Pezizomycotina</taxon>
        <taxon>Eurotiomycetes</taxon>
        <taxon>Eurotiomycetidae</taxon>
        <taxon>Eurotiales</taxon>
        <taxon>Aspergillaceae</taxon>
        <taxon>Penicillium</taxon>
    </lineage>
</organism>
<reference evidence="1" key="2">
    <citation type="journal article" date="2023" name="IMA Fungus">
        <title>Comparative genomic study of the Penicillium genus elucidates a diverse pangenome and 15 lateral gene transfer events.</title>
        <authorList>
            <person name="Petersen C."/>
            <person name="Sorensen T."/>
            <person name="Nielsen M.R."/>
            <person name="Sondergaard T.E."/>
            <person name="Sorensen J.L."/>
            <person name="Fitzpatrick D.A."/>
            <person name="Frisvad J.C."/>
            <person name="Nielsen K.L."/>
        </authorList>
    </citation>
    <scope>NUCLEOTIDE SEQUENCE</scope>
    <source>
        <strain evidence="1">IBT 30728</strain>
    </source>
</reference>
<name>A0A9W9XDP1_9EURO</name>
<comment type="caution">
    <text evidence="1">The sequence shown here is derived from an EMBL/GenBank/DDBJ whole genome shotgun (WGS) entry which is preliminary data.</text>
</comment>
<sequence>MWNNPTYNADDSMAAVLRELAGANDNVHDALLAFVDLDQNWPYRSSENEQNKDIKPSKLVGRLDLLTTLPNTLSRMAWQSRNSQMMWPLGRRLPCSKPNSAST</sequence>
<dbReference type="RefSeq" id="XP_056791459.1">
    <property type="nucleotide sequence ID" value="XM_056933918.1"/>
</dbReference>
<accession>A0A9W9XDP1</accession>
<dbReference type="GeneID" id="81624167"/>
<reference evidence="1" key="1">
    <citation type="submission" date="2022-12" db="EMBL/GenBank/DDBJ databases">
        <authorList>
            <person name="Petersen C."/>
        </authorList>
    </citation>
    <scope>NUCLEOTIDE SEQUENCE</scope>
    <source>
        <strain evidence="1">IBT 30728</strain>
    </source>
</reference>
<evidence type="ECO:0000313" key="2">
    <source>
        <dbReference type="Proteomes" id="UP001148312"/>
    </source>
</evidence>
<gene>
    <name evidence="1" type="ORF">N7539_004316</name>
</gene>
<protein>
    <submittedName>
        <fullName evidence="1">Uncharacterized protein</fullName>
    </submittedName>
</protein>
<keyword evidence="2" id="KW-1185">Reference proteome</keyword>
<dbReference type="Proteomes" id="UP001148312">
    <property type="component" value="Unassembled WGS sequence"/>
</dbReference>
<dbReference type="EMBL" id="JAPWDQ010000004">
    <property type="protein sequence ID" value="KAJ5489426.1"/>
    <property type="molecule type" value="Genomic_DNA"/>
</dbReference>
<proteinExistence type="predicted"/>
<dbReference type="AlphaFoldDB" id="A0A9W9XDP1"/>